<feature type="region of interest" description="Disordered" evidence="1">
    <location>
        <begin position="96"/>
        <end position="124"/>
    </location>
</feature>
<reference evidence="2 3" key="1">
    <citation type="submission" date="2019-06" db="EMBL/GenBank/DDBJ databases">
        <title>A chromosome-scale genome assembly of the European perch, Perca fluviatilis.</title>
        <authorList>
            <person name="Roques C."/>
            <person name="Zahm M."/>
            <person name="Cabau C."/>
            <person name="Klopp C."/>
            <person name="Bouchez O."/>
            <person name="Donnadieu C."/>
            <person name="Kuhl H."/>
            <person name="Gislard M."/>
            <person name="Guendouz S."/>
            <person name="Journot L."/>
            <person name="Haffray P."/>
            <person name="Bestin A."/>
            <person name="Morvezen R."/>
            <person name="Feron R."/>
            <person name="Wen M."/>
            <person name="Jouanno E."/>
            <person name="Herpin A."/>
            <person name="Schartl M."/>
            <person name="Postlethwait J."/>
            <person name="Schaerlinger B."/>
            <person name="Chardard D."/>
            <person name="Lecocq T."/>
            <person name="Poncet C."/>
            <person name="Jaffrelo L."/>
            <person name="Lampietro C."/>
            <person name="Guiguen Y."/>
        </authorList>
    </citation>
    <scope>NUCLEOTIDE SEQUENCE [LARGE SCALE GENOMIC DNA]</scope>
    <source>
        <tissue evidence="2">Blood</tissue>
    </source>
</reference>
<keyword evidence="3" id="KW-1185">Reference proteome</keyword>
<proteinExistence type="predicted"/>
<gene>
    <name evidence="2" type="ORF">PFLUV_G00015770</name>
</gene>
<protein>
    <submittedName>
        <fullName evidence="2">Uncharacterized protein</fullName>
    </submittedName>
</protein>
<comment type="caution">
    <text evidence="2">The sequence shown here is derived from an EMBL/GenBank/DDBJ whole genome shotgun (WGS) entry which is preliminary data.</text>
</comment>
<organism evidence="2 3">
    <name type="scientific">Perca fluviatilis</name>
    <name type="common">European perch</name>
    <dbReference type="NCBI Taxonomy" id="8168"/>
    <lineage>
        <taxon>Eukaryota</taxon>
        <taxon>Metazoa</taxon>
        <taxon>Chordata</taxon>
        <taxon>Craniata</taxon>
        <taxon>Vertebrata</taxon>
        <taxon>Euteleostomi</taxon>
        <taxon>Actinopterygii</taxon>
        <taxon>Neopterygii</taxon>
        <taxon>Teleostei</taxon>
        <taxon>Neoteleostei</taxon>
        <taxon>Acanthomorphata</taxon>
        <taxon>Eupercaria</taxon>
        <taxon>Perciformes</taxon>
        <taxon>Percoidei</taxon>
        <taxon>Percidae</taxon>
        <taxon>Percinae</taxon>
        <taxon>Perca</taxon>
    </lineage>
</organism>
<evidence type="ECO:0000313" key="2">
    <source>
        <dbReference type="EMBL" id="KAF1393445.1"/>
    </source>
</evidence>
<name>A0A6A5FN14_PERFL</name>
<dbReference type="Proteomes" id="UP000465112">
    <property type="component" value="Chromosome 2"/>
</dbReference>
<dbReference type="AlphaFoldDB" id="A0A6A5FN14"/>
<sequence length="124" mass="13428">MAELQQTPTSLCCCRKSPPASGPRCPGDPSRPAALPGPGTPRRPLVDVASASNFSCFTLRHFHLDLRLNFAVKKRIRSWNLACWLRVSVLQLPDDVSPPAGLRADLPPPRPSQADPGAALRPSR</sequence>
<feature type="region of interest" description="Disordered" evidence="1">
    <location>
        <begin position="16"/>
        <end position="43"/>
    </location>
</feature>
<evidence type="ECO:0000256" key="1">
    <source>
        <dbReference type="SAM" id="MobiDB-lite"/>
    </source>
</evidence>
<dbReference type="EMBL" id="VHII01000002">
    <property type="protein sequence ID" value="KAF1393445.1"/>
    <property type="molecule type" value="Genomic_DNA"/>
</dbReference>
<evidence type="ECO:0000313" key="3">
    <source>
        <dbReference type="Proteomes" id="UP000465112"/>
    </source>
</evidence>
<accession>A0A6A5FN14</accession>